<sequence>MRSTLHLFCVLLTLLLAPACLVRASGPFDKYYHRVALRKYRQAHTEFEMTPPTTYNAENFERQNGAMRDRWLERARSNNVMFIGKPPLPLVPKPRYFSSVIRPDGPNDQLAHDMKLRYVNGPNSVLEYDALILWKHASGKTTPLKVDIVRNLDAHYPTGMLLVDAIGTTSFQVRPLWPRTLTRITSNLAW</sequence>
<gene>
    <name evidence="2" type="ORF">sr13419</name>
</gene>
<evidence type="ECO:0000313" key="2">
    <source>
        <dbReference type="EMBL" id="CBQ72797.1"/>
    </source>
</evidence>
<dbReference type="eggNOG" id="ENOG502RD7Y">
    <property type="taxonomic scope" value="Eukaryota"/>
</dbReference>
<evidence type="ECO:0000256" key="1">
    <source>
        <dbReference type="SAM" id="SignalP"/>
    </source>
</evidence>
<dbReference type="HOGENOM" id="CLU_1526317_0_0_1"/>
<evidence type="ECO:0000313" key="3">
    <source>
        <dbReference type="Proteomes" id="UP000008867"/>
    </source>
</evidence>
<keyword evidence="3" id="KW-1185">Reference proteome</keyword>
<feature type="chain" id="PRO_5003217057" evidence="1">
    <location>
        <begin position="25"/>
        <end position="190"/>
    </location>
</feature>
<feature type="signal peptide" evidence="1">
    <location>
        <begin position="1"/>
        <end position="24"/>
    </location>
</feature>
<dbReference type="AlphaFoldDB" id="E6ZZW7"/>
<dbReference type="OrthoDB" id="2556391at2759"/>
<keyword evidence="1" id="KW-0732">Signal</keyword>
<name>E6ZZW7_SPORE</name>
<protein>
    <submittedName>
        <fullName evidence="2">Conserved hypothetical Ustilaginaceae-specific protein</fullName>
    </submittedName>
</protein>
<dbReference type="EMBL" id="FQ311470">
    <property type="protein sequence ID" value="CBQ72797.1"/>
    <property type="molecule type" value="Genomic_DNA"/>
</dbReference>
<proteinExistence type="predicted"/>
<reference evidence="2 3" key="1">
    <citation type="journal article" date="2010" name="Science">
        <title>Pathogenicity determinants in smut fungi revealed by genome comparison.</title>
        <authorList>
            <person name="Schirawski J."/>
            <person name="Mannhaupt G."/>
            <person name="Muench K."/>
            <person name="Brefort T."/>
            <person name="Schipper K."/>
            <person name="Doehlemann G."/>
            <person name="Di Stasio M."/>
            <person name="Roessel N."/>
            <person name="Mendoza-Mendoza A."/>
            <person name="Pester D."/>
            <person name="Mueller O."/>
            <person name="Winterberg B."/>
            <person name="Meyer E."/>
            <person name="Ghareeb H."/>
            <person name="Wollenberg T."/>
            <person name="Muensterkoetter M."/>
            <person name="Wong P."/>
            <person name="Walter M."/>
            <person name="Stukenbrock E."/>
            <person name="Gueldener U."/>
            <person name="Kahmann R."/>
        </authorList>
    </citation>
    <scope>NUCLEOTIDE SEQUENCE [LARGE SCALE GENOMIC DNA]</scope>
    <source>
        <strain evidence="3">SRZ2</strain>
    </source>
</reference>
<dbReference type="VEuPathDB" id="FungiDB:sr13419"/>
<accession>E6ZZW7</accession>
<dbReference type="Proteomes" id="UP000008867">
    <property type="component" value="Chromosome 5"/>
</dbReference>
<organism evidence="2 3">
    <name type="scientific">Sporisorium reilianum (strain SRZ2)</name>
    <name type="common">Maize head smut fungus</name>
    <dbReference type="NCBI Taxonomy" id="999809"/>
    <lineage>
        <taxon>Eukaryota</taxon>
        <taxon>Fungi</taxon>
        <taxon>Dikarya</taxon>
        <taxon>Basidiomycota</taxon>
        <taxon>Ustilaginomycotina</taxon>
        <taxon>Ustilaginomycetes</taxon>
        <taxon>Ustilaginales</taxon>
        <taxon>Ustilaginaceae</taxon>
        <taxon>Sporisorium</taxon>
    </lineage>
</organism>